<dbReference type="SUPFAM" id="SSF48371">
    <property type="entry name" value="ARM repeat"/>
    <property type="match status" value="1"/>
</dbReference>
<name>A0AAW2TU47_9LAMI</name>
<dbReference type="PANTHER" id="PTHR18460">
    <property type="entry name" value="TEL2 INTERACTING PROTEIN 1 TTI1 FAMILY MEMBER"/>
    <property type="match status" value="1"/>
</dbReference>
<organism evidence="2">
    <name type="scientific">Sesamum latifolium</name>
    <dbReference type="NCBI Taxonomy" id="2727402"/>
    <lineage>
        <taxon>Eukaryota</taxon>
        <taxon>Viridiplantae</taxon>
        <taxon>Streptophyta</taxon>
        <taxon>Embryophyta</taxon>
        <taxon>Tracheophyta</taxon>
        <taxon>Spermatophyta</taxon>
        <taxon>Magnoliopsida</taxon>
        <taxon>eudicotyledons</taxon>
        <taxon>Gunneridae</taxon>
        <taxon>Pentapetalae</taxon>
        <taxon>asterids</taxon>
        <taxon>lamiids</taxon>
        <taxon>Lamiales</taxon>
        <taxon>Pedaliaceae</taxon>
        <taxon>Sesamum</taxon>
    </lineage>
</organism>
<dbReference type="InterPro" id="IPR016024">
    <property type="entry name" value="ARM-type_fold"/>
</dbReference>
<dbReference type="EMBL" id="JACGWN010000014">
    <property type="protein sequence ID" value="KAL0407126.1"/>
    <property type="molecule type" value="Genomic_DNA"/>
</dbReference>
<dbReference type="InterPro" id="IPR052587">
    <property type="entry name" value="TELO2-interacting_protein_1"/>
</dbReference>
<dbReference type="GO" id="GO:0005737">
    <property type="term" value="C:cytoplasm"/>
    <property type="evidence" value="ECO:0007669"/>
    <property type="project" value="TreeGrafter"/>
</dbReference>
<proteinExistence type="predicted"/>
<evidence type="ECO:0000313" key="2">
    <source>
        <dbReference type="EMBL" id="KAL0407126.1"/>
    </source>
</evidence>
<protein>
    <recommendedName>
        <fullName evidence="1">TTI1 N-terminal TPR domain-containing protein</fullName>
    </recommendedName>
</protein>
<feature type="domain" description="TTI1 N-terminal TPR" evidence="1">
    <location>
        <begin position="113"/>
        <end position="246"/>
    </location>
</feature>
<accession>A0AAW2TU47</accession>
<sequence>MKFDSKNNPLEPNTLATAYKVSDSVAEGVVLCLEEVLKKCRIGSVDQAADIEATRGHRGSSRLRVEALMTLRVLIAKVLTDVLSYGPPDRCCKSDWEGVHASKTMISGAAGSSEALDQALRGLTEYLIIVLEDGATTSILGAPTDEVSGLHPRKEKPLASFLEELRHLPLKNPLPDDRTADWLANTTAHVNKLMSATFPHLCVHPSRKVRLGLLASVEALLCKCSYALRESRLMLLECLCILVCDDSEDVSSYAQTFFRLLVSSRRKHQVEHDIAEVFSRLVEKLPQVILGNEESLALSHARKLLAVTYFGGRRLIADYLLQSPVAAARFLDVFALCLSQNSVFAGSLTKLAAKRPSASGFMHSISEMKAITSAENEILSY</sequence>
<reference evidence="2" key="2">
    <citation type="journal article" date="2024" name="Plant">
        <title>Genomic evolution and insights into agronomic trait innovations of Sesamum species.</title>
        <authorList>
            <person name="Miao H."/>
            <person name="Wang L."/>
            <person name="Qu L."/>
            <person name="Liu H."/>
            <person name="Sun Y."/>
            <person name="Le M."/>
            <person name="Wang Q."/>
            <person name="Wei S."/>
            <person name="Zheng Y."/>
            <person name="Lin W."/>
            <person name="Duan Y."/>
            <person name="Cao H."/>
            <person name="Xiong S."/>
            <person name="Wang X."/>
            <person name="Wei L."/>
            <person name="Li C."/>
            <person name="Ma Q."/>
            <person name="Ju M."/>
            <person name="Zhao R."/>
            <person name="Li G."/>
            <person name="Mu C."/>
            <person name="Tian Q."/>
            <person name="Mei H."/>
            <person name="Zhang T."/>
            <person name="Gao T."/>
            <person name="Zhang H."/>
        </authorList>
    </citation>
    <scope>NUCLEOTIDE SEQUENCE</scope>
    <source>
        <strain evidence="2">KEN1</strain>
    </source>
</reference>
<reference evidence="2" key="1">
    <citation type="submission" date="2020-06" db="EMBL/GenBank/DDBJ databases">
        <authorList>
            <person name="Li T."/>
            <person name="Hu X."/>
            <person name="Zhang T."/>
            <person name="Song X."/>
            <person name="Zhang H."/>
            <person name="Dai N."/>
            <person name="Sheng W."/>
            <person name="Hou X."/>
            <person name="Wei L."/>
        </authorList>
    </citation>
    <scope>NUCLEOTIDE SEQUENCE</scope>
    <source>
        <strain evidence="2">KEN1</strain>
        <tissue evidence="2">Leaf</tissue>
    </source>
</reference>
<dbReference type="Pfam" id="PF24173">
    <property type="entry name" value="TPR_TTI1_N"/>
    <property type="match status" value="1"/>
</dbReference>
<dbReference type="InterPro" id="IPR057566">
    <property type="entry name" value="TPR_TTI1_N"/>
</dbReference>
<gene>
    <name evidence="2" type="ORF">Slati_4026500</name>
</gene>
<dbReference type="AlphaFoldDB" id="A0AAW2TU47"/>
<dbReference type="PANTHER" id="PTHR18460:SF3">
    <property type="entry name" value="TELO2-INTERACTING PROTEIN 1 HOMOLOG"/>
    <property type="match status" value="1"/>
</dbReference>
<evidence type="ECO:0000259" key="1">
    <source>
        <dbReference type="Pfam" id="PF24173"/>
    </source>
</evidence>
<comment type="caution">
    <text evidence="2">The sequence shown here is derived from an EMBL/GenBank/DDBJ whole genome shotgun (WGS) entry which is preliminary data.</text>
</comment>